<keyword evidence="1" id="KW-1133">Transmembrane helix</keyword>
<reference evidence="2" key="1">
    <citation type="submission" date="2022-07" db="EMBL/GenBank/DDBJ databases">
        <title>Genome analysis of Parmales, a sister group of diatoms, reveals the evolutionary specialization of diatoms from phago-mixotrophs to photoautotrophs.</title>
        <authorList>
            <person name="Ban H."/>
            <person name="Sato S."/>
            <person name="Yoshikawa S."/>
            <person name="Kazumasa Y."/>
            <person name="Nakamura Y."/>
            <person name="Ichinomiya M."/>
            <person name="Saitoh K."/>
            <person name="Sato N."/>
            <person name="Blanc-Mathieu R."/>
            <person name="Endo H."/>
            <person name="Kuwata A."/>
            <person name="Ogata H."/>
        </authorList>
    </citation>
    <scope>NUCLEOTIDE SEQUENCE</scope>
</reference>
<name>A0A9W7DNN5_9STRA</name>
<evidence type="ECO:0000313" key="3">
    <source>
        <dbReference type="Proteomes" id="UP001165082"/>
    </source>
</evidence>
<dbReference type="Gene3D" id="3.40.50.720">
    <property type="entry name" value="NAD(P)-binding Rossmann-like Domain"/>
    <property type="match status" value="1"/>
</dbReference>
<evidence type="ECO:0000313" key="2">
    <source>
        <dbReference type="EMBL" id="GMH49698.1"/>
    </source>
</evidence>
<dbReference type="AlphaFoldDB" id="A0A9W7DNN5"/>
<dbReference type="OrthoDB" id="421753at2759"/>
<feature type="transmembrane region" description="Helical" evidence="1">
    <location>
        <begin position="332"/>
        <end position="355"/>
    </location>
</feature>
<feature type="transmembrane region" description="Helical" evidence="1">
    <location>
        <begin position="261"/>
        <end position="282"/>
    </location>
</feature>
<dbReference type="EMBL" id="BRXZ01001919">
    <property type="protein sequence ID" value="GMH49698.1"/>
    <property type="molecule type" value="Genomic_DNA"/>
</dbReference>
<feature type="transmembrane region" description="Helical" evidence="1">
    <location>
        <begin position="70"/>
        <end position="89"/>
    </location>
</feature>
<gene>
    <name evidence="2" type="ORF">TrRE_jg717</name>
</gene>
<feature type="transmembrane region" description="Helical" evidence="1">
    <location>
        <begin position="302"/>
        <end position="325"/>
    </location>
</feature>
<feature type="transmembrane region" description="Helical" evidence="1">
    <location>
        <begin position="375"/>
        <end position="394"/>
    </location>
</feature>
<evidence type="ECO:0000256" key="1">
    <source>
        <dbReference type="SAM" id="Phobius"/>
    </source>
</evidence>
<proteinExistence type="predicted"/>
<sequence>MVVISWFQYEDTFVALSHYNTTVQRASQDIVYDPLVDASSFRSYSQRVAETAAASAMLDIMWIRVQCSRVLVIVNIFAIVVLLLALYYWNVYHRSRKLMLFSWLLAFAAPFAISTTPTRYFIRWDNFGNQTDIFIDGAALHYKVDEREAQVVASCGAITDPSNPQTLEEMRVNVDRDVDGGIMNWLSGDRIAQARRNCEIAEDAIKDGRIDDALEITSSTCDDILGEVEAASGDDMDSLQRLQMILLSQDMATKARVAAELLISLANALWAVKGMVPAAVAIAPALLRGSLTVKQLIPQSTIPGMFVILLPWLYCPLVWCLYNILFQLTGTLALFFGLLLLAFGPMNYSLLGTYFHITKPMDDKTVIGTVRSMNASSALLVVVALFLCGFFTFGQEGNHRALTKKGIDELLTPSATTHLIFSTFAKYLVTTIAGVDFVVGEITSQRDFEVFLTTGNDRGGHRVSALTRGKIVFLMKERNERLDDLCKANDNKVNIRGMDRWGVEMGIDSVGERMKKRQRRIYDGELPVLSDPSPRSTVIRCSGLYSLGKGPHRYWLASGAVKGGREGRVNLVHYGDAARMVVRVLGEGGGGKVRIANDDRKPPMTREGICRKAFGSRWFNGEGGYGMPEFKDDVDSKRGRKAGVVGKVYESGEDMEGRVWGGFDEFMDSEVDPEAKTRGG</sequence>
<keyword evidence="3" id="KW-1185">Reference proteome</keyword>
<keyword evidence="1" id="KW-0812">Transmembrane</keyword>
<comment type="caution">
    <text evidence="2">The sequence shown here is derived from an EMBL/GenBank/DDBJ whole genome shotgun (WGS) entry which is preliminary data.</text>
</comment>
<feature type="transmembrane region" description="Helical" evidence="1">
    <location>
        <begin position="101"/>
        <end position="122"/>
    </location>
</feature>
<dbReference type="Proteomes" id="UP001165082">
    <property type="component" value="Unassembled WGS sequence"/>
</dbReference>
<accession>A0A9W7DNN5</accession>
<protein>
    <submittedName>
        <fullName evidence="2">Uncharacterized protein</fullName>
    </submittedName>
</protein>
<organism evidence="2 3">
    <name type="scientific">Triparma retinervis</name>
    <dbReference type="NCBI Taxonomy" id="2557542"/>
    <lineage>
        <taxon>Eukaryota</taxon>
        <taxon>Sar</taxon>
        <taxon>Stramenopiles</taxon>
        <taxon>Ochrophyta</taxon>
        <taxon>Bolidophyceae</taxon>
        <taxon>Parmales</taxon>
        <taxon>Triparmaceae</taxon>
        <taxon>Triparma</taxon>
    </lineage>
</organism>
<keyword evidence="1" id="KW-0472">Membrane</keyword>